<feature type="non-terminal residue" evidence="1">
    <location>
        <position position="1"/>
    </location>
</feature>
<comment type="caution">
    <text evidence="1">The sequence shown here is derived from an EMBL/GenBank/DDBJ whole genome shotgun (WGS) entry which is preliminary data.</text>
</comment>
<dbReference type="RefSeq" id="WP_167397691.1">
    <property type="nucleotide sequence ID" value="NZ_QAYE01000003.1"/>
</dbReference>
<evidence type="ECO:0000313" key="2">
    <source>
        <dbReference type="Proteomes" id="UP000244013"/>
    </source>
</evidence>
<gene>
    <name evidence="1" type="ORF">C8J25_103364</name>
</gene>
<protein>
    <submittedName>
        <fullName evidence="1">Uncharacterized protein</fullName>
    </submittedName>
</protein>
<name>A0A2T5U804_9SPHN</name>
<dbReference type="AlphaFoldDB" id="A0A2T5U804"/>
<evidence type="ECO:0000313" key="1">
    <source>
        <dbReference type="EMBL" id="PTW47643.1"/>
    </source>
</evidence>
<dbReference type="GeneID" id="91008079"/>
<accession>A0A2T5U804</accession>
<organism evidence="1 2">
    <name type="scientific">Sphingomonas faeni</name>
    <dbReference type="NCBI Taxonomy" id="185950"/>
    <lineage>
        <taxon>Bacteria</taxon>
        <taxon>Pseudomonadati</taxon>
        <taxon>Pseudomonadota</taxon>
        <taxon>Alphaproteobacteria</taxon>
        <taxon>Sphingomonadales</taxon>
        <taxon>Sphingomonadaceae</taxon>
        <taxon>Sphingomonas</taxon>
    </lineage>
</organism>
<proteinExistence type="predicted"/>
<dbReference type="EMBL" id="QAYE01000003">
    <property type="protein sequence ID" value="PTW47643.1"/>
    <property type="molecule type" value="Genomic_DNA"/>
</dbReference>
<sequence length="142" mass="16336">AMGRTHALELVRANRRASGASRVICGLPATLTKSAFERTTHYAELQSWQRLRDATEAVVNLNRAMAQGTIFLNPETHERIDMFAATLRAAYDRFREAKLWDSDNEDASDNTPIDNYRHDGNEGYQDLARYLRQRYWKQNSAD</sequence>
<reference evidence="1 2" key="1">
    <citation type="submission" date="2018-04" db="EMBL/GenBank/DDBJ databases">
        <title>Genomic Encyclopedia of Type Strains, Phase III (KMG-III): the genomes of soil and plant-associated and newly described type strains.</title>
        <authorList>
            <person name="Whitman W."/>
        </authorList>
    </citation>
    <scope>NUCLEOTIDE SEQUENCE [LARGE SCALE GENOMIC DNA]</scope>
    <source>
        <strain evidence="1 2">MA-olki</strain>
    </source>
</reference>
<dbReference type="Proteomes" id="UP000244013">
    <property type="component" value="Unassembled WGS sequence"/>
</dbReference>